<feature type="domain" description="Thioredoxin" evidence="1">
    <location>
        <begin position="6"/>
        <end position="168"/>
    </location>
</feature>
<dbReference type="AlphaFoldDB" id="A0A7C3ZN69"/>
<dbReference type="PROSITE" id="PS51352">
    <property type="entry name" value="THIOREDOXIN_2"/>
    <property type="match status" value="1"/>
</dbReference>
<gene>
    <name evidence="2" type="ORF">ENR15_14975</name>
</gene>
<evidence type="ECO:0000313" key="2">
    <source>
        <dbReference type="EMBL" id="HGG01904.1"/>
    </source>
</evidence>
<reference evidence="2" key="1">
    <citation type="journal article" date="2020" name="mSystems">
        <title>Genome- and Community-Level Interaction Insights into Carbon Utilization and Element Cycling Functions of Hydrothermarchaeota in Hydrothermal Sediment.</title>
        <authorList>
            <person name="Zhou Z."/>
            <person name="Liu Y."/>
            <person name="Xu W."/>
            <person name="Pan J."/>
            <person name="Luo Z.H."/>
            <person name="Li M."/>
        </authorList>
    </citation>
    <scope>NUCLEOTIDE SEQUENCE [LARGE SCALE GENOMIC DNA]</scope>
    <source>
        <strain evidence="2">SpSt-374</strain>
    </source>
</reference>
<dbReference type="PANTHER" id="PTHR43640:SF1">
    <property type="entry name" value="THIOREDOXIN-DEPENDENT PEROXIREDOXIN"/>
    <property type="match status" value="1"/>
</dbReference>
<dbReference type="Pfam" id="PF00578">
    <property type="entry name" value="AhpC-TSA"/>
    <property type="match status" value="1"/>
</dbReference>
<dbReference type="InterPro" id="IPR047262">
    <property type="entry name" value="PRX-like1"/>
</dbReference>
<protein>
    <submittedName>
        <fullName evidence="2">Thioredoxin family protein</fullName>
    </submittedName>
</protein>
<dbReference type="EMBL" id="DSPX01000151">
    <property type="protein sequence ID" value="HGG01904.1"/>
    <property type="molecule type" value="Genomic_DNA"/>
</dbReference>
<comment type="caution">
    <text evidence="2">The sequence shown here is derived from an EMBL/GenBank/DDBJ whole genome shotgun (WGS) entry which is preliminary data.</text>
</comment>
<name>A0A7C3ZN69_9CYAN</name>
<evidence type="ECO:0000259" key="1">
    <source>
        <dbReference type="PROSITE" id="PS51352"/>
    </source>
</evidence>
<organism evidence="2">
    <name type="scientific">Planktothricoides sp. SpSt-374</name>
    <dbReference type="NCBI Taxonomy" id="2282167"/>
    <lineage>
        <taxon>Bacteria</taxon>
        <taxon>Bacillati</taxon>
        <taxon>Cyanobacteriota</taxon>
        <taxon>Cyanophyceae</taxon>
        <taxon>Oscillatoriophycideae</taxon>
        <taxon>Oscillatoriales</taxon>
        <taxon>Oscillatoriaceae</taxon>
        <taxon>Planktothricoides</taxon>
    </lineage>
</organism>
<dbReference type="CDD" id="cd02969">
    <property type="entry name" value="PRX_like1"/>
    <property type="match status" value="1"/>
</dbReference>
<accession>A0A7C3ZN69</accession>
<dbReference type="GO" id="GO:0016491">
    <property type="term" value="F:oxidoreductase activity"/>
    <property type="evidence" value="ECO:0007669"/>
    <property type="project" value="InterPro"/>
</dbReference>
<dbReference type="InterPro" id="IPR000866">
    <property type="entry name" value="AhpC/TSA"/>
</dbReference>
<sequence length="191" mass="21225">MENTSSFIGTHAPDFELPGIEEGSANQTVQVYHLGRYLEQERAVCAIFISNQCPYVRQYLDRLKQIQADFHGEGATLIGINPNDAEVDPQEGWESMKTFAAEQQLNFPYLRDANQDVARTFGASKTPEVFLLDKQGIIRYHGAIDDNASNPTAVTTSYLRQALAEVLAGQAITVSQTVVVGTPLKWRHSEH</sequence>
<dbReference type="GO" id="GO:0016209">
    <property type="term" value="F:antioxidant activity"/>
    <property type="evidence" value="ECO:0007669"/>
    <property type="project" value="InterPro"/>
</dbReference>
<dbReference type="SUPFAM" id="SSF52833">
    <property type="entry name" value="Thioredoxin-like"/>
    <property type="match status" value="1"/>
</dbReference>
<dbReference type="PANTHER" id="PTHR43640">
    <property type="entry name" value="OS07G0260300 PROTEIN"/>
    <property type="match status" value="1"/>
</dbReference>
<dbReference type="InterPro" id="IPR013766">
    <property type="entry name" value="Thioredoxin_domain"/>
</dbReference>
<dbReference type="InterPro" id="IPR036249">
    <property type="entry name" value="Thioredoxin-like_sf"/>
</dbReference>
<proteinExistence type="predicted"/>
<dbReference type="Gene3D" id="3.40.30.10">
    <property type="entry name" value="Glutaredoxin"/>
    <property type="match status" value="1"/>
</dbReference>